<dbReference type="Gene3D" id="1.10.287.950">
    <property type="entry name" value="Methyl-accepting chemotaxis protein"/>
    <property type="match status" value="1"/>
</dbReference>
<feature type="compositionally biased region" description="Low complexity" evidence="5">
    <location>
        <begin position="600"/>
        <end position="614"/>
    </location>
</feature>
<gene>
    <name evidence="9" type="ORF">ABID41_001546</name>
</gene>
<name>A0ABV2EJ99_9CAUL</name>
<sequence length="637" mass="67733">MSFSNVRIPAKLTAAFAVILAVFALASGLVFVSLGSALEAAKANNVSYRNIEDVQGVLADIVEQQNAERGFVATGAETFLENYERHGQAADKHLEDFLGRTTRPEQRERGLRLKAAVAEWRTETNETIALMRNPETAEQARAALVSERLTKIREIHTEMLDAQQGLVAKRWASQQQAMGQAKITLIGGSALAMLVAAFMAWALSRAIASPVAQMTHVMGRLAGGDNTVDVPALGRRDEIGQMAKAVLSFKEAAIEKLRVEARAADERAGAEAERQAREEEKAREAAADAIAIGALAEALGKLAQGDLTHRITATFHAKAEQLKTDFNAALATLQEAMRVIAGNTATMRSGADEISDAADDLSRRTEQQAASLEETAAALDEITATVRRTADGANHARQVVETARGDAERSAIVVTRATAAMGQIEDSSKQIGQIIGVIDEIAFQTNLLALNAGVEAARAGDAGKGFAVVASEVRALAQRSAEAAKEIKTLINASSAQVGQGVELVAETGKALQRIADQVTEINSAVTEIAASAQEQAVGLHQVNTAVNQMDQVTQQNAAMVEESTAASHALANEANDLARLLGQFVIGQDNDRPIVARRPAPAHRPVASPARRSYVSGAATARRLEPVDDADNWEEF</sequence>
<feature type="coiled-coil region" evidence="4">
    <location>
        <begin position="247"/>
        <end position="289"/>
    </location>
</feature>
<evidence type="ECO:0000256" key="5">
    <source>
        <dbReference type="SAM" id="MobiDB-lite"/>
    </source>
</evidence>
<dbReference type="SMART" id="SM00304">
    <property type="entry name" value="HAMP"/>
    <property type="match status" value="2"/>
</dbReference>
<dbReference type="PROSITE" id="PS50885">
    <property type="entry name" value="HAMP"/>
    <property type="match status" value="2"/>
</dbReference>
<organism evidence="9 10">
    <name type="scientific">Phenylobacterium koreense</name>
    <dbReference type="NCBI Taxonomy" id="266125"/>
    <lineage>
        <taxon>Bacteria</taxon>
        <taxon>Pseudomonadati</taxon>
        <taxon>Pseudomonadota</taxon>
        <taxon>Alphaproteobacteria</taxon>
        <taxon>Caulobacterales</taxon>
        <taxon>Caulobacteraceae</taxon>
        <taxon>Phenylobacterium</taxon>
    </lineage>
</organism>
<dbReference type="InterPro" id="IPR051310">
    <property type="entry name" value="MCP_chemotaxis"/>
</dbReference>
<dbReference type="Pfam" id="PF00672">
    <property type="entry name" value="HAMP"/>
    <property type="match status" value="1"/>
</dbReference>
<dbReference type="SUPFAM" id="SSF58104">
    <property type="entry name" value="Methyl-accepting chemotaxis protein (MCP) signaling domain"/>
    <property type="match status" value="1"/>
</dbReference>
<dbReference type="Pfam" id="PF00015">
    <property type="entry name" value="MCPsignal"/>
    <property type="match status" value="1"/>
</dbReference>
<dbReference type="CDD" id="cd06225">
    <property type="entry name" value="HAMP"/>
    <property type="match status" value="1"/>
</dbReference>
<dbReference type="InterPro" id="IPR003660">
    <property type="entry name" value="HAMP_dom"/>
</dbReference>
<evidence type="ECO:0000259" key="7">
    <source>
        <dbReference type="PROSITE" id="PS50111"/>
    </source>
</evidence>
<protein>
    <submittedName>
        <fullName evidence="9">Methyl-accepting chemotaxis protein</fullName>
    </submittedName>
</protein>
<dbReference type="SUPFAM" id="SSF158472">
    <property type="entry name" value="HAMP domain-like"/>
    <property type="match status" value="1"/>
</dbReference>
<evidence type="ECO:0000256" key="4">
    <source>
        <dbReference type="SAM" id="Coils"/>
    </source>
</evidence>
<proteinExistence type="inferred from homology"/>
<keyword evidence="6" id="KW-0472">Membrane</keyword>
<dbReference type="InterPro" id="IPR007891">
    <property type="entry name" value="CHASE3"/>
</dbReference>
<dbReference type="Gene3D" id="6.10.340.10">
    <property type="match status" value="1"/>
</dbReference>
<feature type="domain" description="HAMP" evidence="8">
    <location>
        <begin position="291"/>
        <end position="338"/>
    </location>
</feature>
<comment type="similarity">
    <text evidence="2">Belongs to the methyl-accepting chemotaxis (MCP) protein family.</text>
</comment>
<keyword evidence="6" id="KW-0812">Transmembrane</keyword>
<dbReference type="InterPro" id="IPR004089">
    <property type="entry name" value="MCPsignal_dom"/>
</dbReference>
<evidence type="ECO:0000256" key="1">
    <source>
        <dbReference type="ARBA" id="ARBA00022500"/>
    </source>
</evidence>
<keyword evidence="4" id="KW-0175">Coiled coil</keyword>
<dbReference type="SMART" id="SM00283">
    <property type="entry name" value="MA"/>
    <property type="match status" value="1"/>
</dbReference>
<feature type="transmembrane region" description="Helical" evidence="6">
    <location>
        <begin position="183"/>
        <end position="203"/>
    </location>
</feature>
<evidence type="ECO:0000313" key="9">
    <source>
        <dbReference type="EMBL" id="MET3526451.1"/>
    </source>
</evidence>
<feature type="region of interest" description="Disordered" evidence="5">
    <location>
        <begin position="600"/>
        <end position="637"/>
    </location>
</feature>
<keyword evidence="10" id="KW-1185">Reference proteome</keyword>
<dbReference type="PANTHER" id="PTHR43531:SF11">
    <property type="entry name" value="METHYL-ACCEPTING CHEMOTAXIS PROTEIN 3"/>
    <property type="match status" value="1"/>
</dbReference>
<feature type="domain" description="HAMP" evidence="8">
    <location>
        <begin position="205"/>
        <end position="258"/>
    </location>
</feature>
<dbReference type="EMBL" id="JBEPLU010000001">
    <property type="protein sequence ID" value="MET3526451.1"/>
    <property type="molecule type" value="Genomic_DNA"/>
</dbReference>
<feature type="compositionally biased region" description="Acidic residues" evidence="5">
    <location>
        <begin position="628"/>
        <end position="637"/>
    </location>
</feature>
<evidence type="ECO:0000313" key="10">
    <source>
        <dbReference type="Proteomes" id="UP001549110"/>
    </source>
</evidence>
<keyword evidence="1" id="KW-0145">Chemotaxis</keyword>
<reference evidence="9 10" key="1">
    <citation type="submission" date="2024-06" db="EMBL/GenBank/DDBJ databases">
        <title>Genomic Encyclopedia of Type Strains, Phase IV (KMG-IV): sequencing the most valuable type-strain genomes for metagenomic binning, comparative biology and taxonomic classification.</title>
        <authorList>
            <person name="Goeker M."/>
        </authorList>
    </citation>
    <scope>NUCLEOTIDE SEQUENCE [LARGE SCALE GENOMIC DNA]</scope>
    <source>
        <strain evidence="9 10">DSM 17809</strain>
    </source>
</reference>
<feature type="domain" description="Methyl-accepting transducer" evidence="7">
    <location>
        <begin position="343"/>
        <end position="572"/>
    </location>
</feature>
<dbReference type="RefSeq" id="WP_331928315.1">
    <property type="nucleotide sequence ID" value="NZ_JBEPLU010000001.1"/>
</dbReference>
<evidence type="ECO:0000259" key="8">
    <source>
        <dbReference type="PROSITE" id="PS50885"/>
    </source>
</evidence>
<feature type="transmembrane region" description="Helical" evidence="6">
    <location>
        <begin position="12"/>
        <end position="34"/>
    </location>
</feature>
<keyword evidence="3" id="KW-0807">Transducer</keyword>
<dbReference type="CDD" id="cd11386">
    <property type="entry name" value="MCP_signal"/>
    <property type="match status" value="1"/>
</dbReference>
<keyword evidence="6" id="KW-1133">Transmembrane helix</keyword>
<dbReference type="PROSITE" id="PS50111">
    <property type="entry name" value="CHEMOTAXIS_TRANSDUC_2"/>
    <property type="match status" value="1"/>
</dbReference>
<evidence type="ECO:0000256" key="6">
    <source>
        <dbReference type="SAM" id="Phobius"/>
    </source>
</evidence>
<dbReference type="Proteomes" id="UP001549110">
    <property type="component" value="Unassembled WGS sequence"/>
</dbReference>
<dbReference type="Pfam" id="PF05227">
    <property type="entry name" value="CHASE3"/>
    <property type="match status" value="1"/>
</dbReference>
<comment type="caution">
    <text evidence="9">The sequence shown here is derived from an EMBL/GenBank/DDBJ whole genome shotgun (WGS) entry which is preliminary data.</text>
</comment>
<evidence type="ECO:0000256" key="3">
    <source>
        <dbReference type="PROSITE-ProRule" id="PRU00284"/>
    </source>
</evidence>
<accession>A0ABV2EJ99</accession>
<dbReference type="PANTHER" id="PTHR43531">
    <property type="entry name" value="PROTEIN ICFG"/>
    <property type="match status" value="1"/>
</dbReference>
<evidence type="ECO:0000256" key="2">
    <source>
        <dbReference type="ARBA" id="ARBA00029447"/>
    </source>
</evidence>